<gene>
    <name evidence="1" type="ORF">OIU79_011441</name>
</gene>
<reference evidence="1" key="2">
    <citation type="journal article" date="2023" name="Int. J. Mol. Sci.">
        <title>De Novo Assembly and Annotation of 11 Diverse Shrub Willow (Salix) Genomes Reveals Novel Gene Organization in Sex-Linked Regions.</title>
        <authorList>
            <person name="Hyden B."/>
            <person name="Feng K."/>
            <person name="Yates T.B."/>
            <person name="Jawdy S."/>
            <person name="Cereghino C."/>
            <person name="Smart L.B."/>
            <person name="Muchero W."/>
        </authorList>
    </citation>
    <scope>NUCLEOTIDE SEQUENCE</scope>
    <source>
        <tissue evidence="1">Shoot tip</tissue>
    </source>
</reference>
<accession>A0A9Q0Q0R3</accession>
<dbReference type="AlphaFoldDB" id="A0A9Q0Q0R3"/>
<evidence type="ECO:0000313" key="2">
    <source>
        <dbReference type="Proteomes" id="UP001151532"/>
    </source>
</evidence>
<proteinExistence type="predicted"/>
<organism evidence="1 2">
    <name type="scientific">Salix purpurea</name>
    <name type="common">Purple osier willow</name>
    <dbReference type="NCBI Taxonomy" id="77065"/>
    <lineage>
        <taxon>Eukaryota</taxon>
        <taxon>Viridiplantae</taxon>
        <taxon>Streptophyta</taxon>
        <taxon>Embryophyta</taxon>
        <taxon>Tracheophyta</taxon>
        <taxon>Spermatophyta</taxon>
        <taxon>Magnoliopsida</taxon>
        <taxon>eudicotyledons</taxon>
        <taxon>Gunneridae</taxon>
        <taxon>Pentapetalae</taxon>
        <taxon>rosids</taxon>
        <taxon>fabids</taxon>
        <taxon>Malpighiales</taxon>
        <taxon>Salicaceae</taxon>
        <taxon>Saliceae</taxon>
        <taxon>Salix</taxon>
    </lineage>
</organism>
<reference evidence="1" key="1">
    <citation type="submission" date="2022-11" db="EMBL/GenBank/DDBJ databases">
        <authorList>
            <person name="Hyden B.L."/>
            <person name="Feng K."/>
            <person name="Yates T."/>
            <person name="Jawdy S."/>
            <person name="Smart L.B."/>
            <person name="Muchero W."/>
        </authorList>
    </citation>
    <scope>NUCLEOTIDE SEQUENCE</scope>
    <source>
        <tissue evidence="1">Shoot tip</tissue>
    </source>
</reference>
<dbReference type="EMBL" id="JAPFFK010000017">
    <property type="protein sequence ID" value="KAJ6697883.1"/>
    <property type="molecule type" value="Genomic_DNA"/>
</dbReference>
<evidence type="ECO:0000313" key="1">
    <source>
        <dbReference type="EMBL" id="KAJ6697883.1"/>
    </source>
</evidence>
<comment type="caution">
    <text evidence="1">The sequence shown here is derived from an EMBL/GenBank/DDBJ whole genome shotgun (WGS) entry which is preliminary data.</text>
</comment>
<name>A0A9Q0Q0R3_SALPP</name>
<sequence length="93" mass="10508">MTSCVDSGALRQGQAVLLFSWLGSHSPLLTWQGQPSCAVFVESPLRPFTLRQAQPHAHLERGRENIRFSRFDGARDVSLPQRTLILITYPQNF</sequence>
<keyword evidence="2" id="KW-1185">Reference proteome</keyword>
<protein>
    <submittedName>
        <fullName evidence="1">Uncharacterized protein</fullName>
    </submittedName>
</protein>
<dbReference type="Proteomes" id="UP001151532">
    <property type="component" value="Chromosome 6"/>
</dbReference>